<keyword evidence="4" id="KW-1185">Reference proteome</keyword>
<evidence type="ECO:0000313" key="4">
    <source>
        <dbReference type="Proteomes" id="UP000694680"/>
    </source>
</evidence>
<protein>
    <recommendedName>
        <fullName evidence="2">WAP domain-containing protein</fullName>
    </recommendedName>
</protein>
<feature type="domain" description="WAP" evidence="2">
    <location>
        <begin position="61"/>
        <end position="109"/>
    </location>
</feature>
<dbReference type="Pfam" id="PF00095">
    <property type="entry name" value="WAP"/>
    <property type="match status" value="3"/>
</dbReference>
<dbReference type="PANTHER" id="PTHR19441:SF95">
    <property type="entry name" value="PERLWAPIN ISOFORM X1"/>
    <property type="match status" value="1"/>
</dbReference>
<dbReference type="GO" id="GO:0005615">
    <property type="term" value="C:extracellular space"/>
    <property type="evidence" value="ECO:0007669"/>
    <property type="project" value="TreeGrafter"/>
</dbReference>
<reference evidence="3" key="1">
    <citation type="submission" date="2020-06" db="EMBL/GenBank/DDBJ databases">
        <authorList>
            <consortium name="Wellcome Sanger Institute Data Sharing"/>
        </authorList>
    </citation>
    <scope>NUCLEOTIDE SEQUENCE [LARGE SCALE GENOMIC DNA]</scope>
</reference>
<sequence length="246" mass="27454">KDSPSECPRLVKPWTSDQFIRVSQNNRATNHRSGTASSNIKTPETDNQLTKYLLIFIYFLPGVKPGDCPNSVPSQYFKPCADQCSNDYDCAYNEKCCLQGCGRTCVAINRQNPGVKPGDCPKFLLAPYVKPCADQCSNDYNCAFNEKCCLQGCGRKCVPITPTTPVTPTQYGDKPGDCPKFVLAPYFKPCADKCSNDYDCAYNEKCCYKGCGRMCVAINPGKPCVHMRCSRTLLVSTMYWELFCMR</sequence>
<dbReference type="Proteomes" id="UP000694680">
    <property type="component" value="Chromosome 7"/>
</dbReference>
<feature type="domain" description="WAP" evidence="2">
    <location>
        <begin position="171"/>
        <end position="219"/>
    </location>
</feature>
<evidence type="ECO:0000313" key="3">
    <source>
        <dbReference type="Ensembl" id="ENSGWIP00000004116.1"/>
    </source>
</evidence>
<evidence type="ECO:0000259" key="2">
    <source>
        <dbReference type="PROSITE" id="PS51390"/>
    </source>
</evidence>
<feature type="region of interest" description="Disordered" evidence="1">
    <location>
        <begin position="23"/>
        <end position="42"/>
    </location>
</feature>
<dbReference type="GO" id="GO:0004867">
    <property type="term" value="F:serine-type endopeptidase inhibitor activity"/>
    <property type="evidence" value="ECO:0007669"/>
    <property type="project" value="TreeGrafter"/>
</dbReference>
<evidence type="ECO:0000256" key="1">
    <source>
        <dbReference type="SAM" id="MobiDB-lite"/>
    </source>
</evidence>
<dbReference type="AlphaFoldDB" id="A0A8C5DA20"/>
<dbReference type="InterPro" id="IPR050514">
    <property type="entry name" value="WAP_four-disulfide_core"/>
</dbReference>
<dbReference type="InterPro" id="IPR036645">
    <property type="entry name" value="Elafin-like_sf"/>
</dbReference>
<dbReference type="Gene3D" id="4.10.75.10">
    <property type="entry name" value="Elafin-like"/>
    <property type="match status" value="3"/>
</dbReference>
<reference evidence="3" key="2">
    <citation type="submission" date="2025-08" db="UniProtKB">
        <authorList>
            <consortium name="Ensembl"/>
        </authorList>
    </citation>
    <scope>IDENTIFICATION</scope>
</reference>
<dbReference type="PANTHER" id="PTHR19441">
    <property type="entry name" value="WHEY ACDIC PROTEIN WAP"/>
    <property type="match status" value="1"/>
</dbReference>
<accession>A0A8C5DA20</accession>
<dbReference type="PROSITE" id="PS51390">
    <property type="entry name" value="WAP"/>
    <property type="match status" value="3"/>
</dbReference>
<dbReference type="SMART" id="SM00217">
    <property type="entry name" value="WAP"/>
    <property type="match status" value="3"/>
</dbReference>
<name>A0A8C5DA20_GOUWI</name>
<dbReference type="SUPFAM" id="SSF57256">
    <property type="entry name" value="Elafin-like"/>
    <property type="match status" value="3"/>
</dbReference>
<dbReference type="InterPro" id="IPR008197">
    <property type="entry name" value="WAP_dom"/>
</dbReference>
<feature type="domain" description="WAP" evidence="2">
    <location>
        <begin position="113"/>
        <end position="161"/>
    </location>
</feature>
<proteinExistence type="predicted"/>
<reference evidence="3" key="3">
    <citation type="submission" date="2025-09" db="UniProtKB">
        <authorList>
            <consortium name="Ensembl"/>
        </authorList>
    </citation>
    <scope>IDENTIFICATION</scope>
</reference>
<organism evidence="3 4">
    <name type="scientific">Gouania willdenowi</name>
    <name type="common">Blunt-snouted clingfish</name>
    <name type="synonym">Lepadogaster willdenowi</name>
    <dbReference type="NCBI Taxonomy" id="441366"/>
    <lineage>
        <taxon>Eukaryota</taxon>
        <taxon>Metazoa</taxon>
        <taxon>Chordata</taxon>
        <taxon>Craniata</taxon>
        <taxon>Vertebrata</taxon>
        <taxon>Euteleostomi</taxon>
        <taxon>Actinopterygii</taxon>
        <taxon>Neopterygii</taxon>
        <taxon>Teleostei</taxon>
        <taxon>Neoteleostei</taxon>
        <taxon>Acanthomorphata</taxon>
        <taxon>Ovalentaria</taxon>
        <taxon>Blenniimorphae</taxon>
        <taxon>Blenniiformes</taxon>
        <taxon>Gobiesocoidei</taxon>
        <taxon>Gobiesocidae</taxon>
        <taxon>Gobiesocinae</taxon>
        <taxon>Gouania</taxon>
    </lineage>
</organism>
<dbReference type="Ensembl" id="ENSGWIT00000004423.1">
    <property type="protein sequence ID" value="ENSGWIP00000004116.1"/>
    <property type="gene ID" value="ENSGWIG00000002195.1"/>
</dbReference>